<feature type="compositionally biased region" description="Basic and acidic residues" evidence="1">
    <location>
        <begin position="145"/>
        <end position="159"/>
    </location>
</feature>
<name>A0A1B0G6E4_GLOMM</name>
<feature type="region of interest" description="Disordered" evidence="1">
    <location>
        <begin position="143"/>
        <end position="172"/>
    </location>
</feature>
<feature type="compositionally biased region" description="Polar residues" evidence="1">
    <location>
        <begin position="657"/>
        <end position="666"/>
    </location>
</feature>
<dbReference type="EMBL" id="CCAG010020908">
    <property type="status" value="NOT_ANNOTATED_CDS"/>
    <property type="molecule type" value="Genomic_DNA"/>
</dbReference>
<dbReference type="AlphaFoldDB" id="A0A1B0G6E4"/>
<dbReference type="Proteomes" id="UP000092444">
    <property type="component" value="Unassembled WGS sequence"/>
</dbReference>
<dbReference type="VEuPathDB" id="VectorBase:GMOY008888"/>
<feature type="region of interest" description="Disordered" evidence="1">
    <location>
        <begin position="657"/>
        <end position="680"/>
    </location>
</feature>
<protein>
    <submittedName>
        <fullName evidence="2">Uncharacterized protein</fullName>
    </submittedName>
</protein>
<evidence type="ECO:0000313" key="3">
    <source>
        <dbReference type="Proteomes" id="UP000092444"/>
    </source>
</evidence>
<reference evidence="2" key="1">
    <citation type="submission" date="2020-05" db="UniProtKB">
        <authorList>
            <consortium name="EnsemblMetazoa"/>
        </authorList>
    </citation>
    <scope>IDENTIFICATION</scope>
    <source>
        <strain evidence="2">Yale</strain>
    </source>
</reference>
<proteinExistence type="predicted"/>
<feature type="region of interest" description="Disordered" evidence="1">
    <location>
        <begin position="599"/>
        <end position="636"/>
    </location>
</feature>
<feature type="compositionally biased region" description="Polar residues" evidence="1">
    <location>
        <begin position="161"/>
        <end position="172"/>
    </location>
</feature>
<feature type="compositionally biased region" description="Polar residues" evidence="1">
    <location>
        <begin position="390"/>
        <end position="404"/>
    </location>
</feature>
<dbReference type="EnsemblMetazoa" id="GMOY008888-RA">
    <property type="protein sequence ID" value="GMOY008888-PA"/>
    <property type="gene ID" value="GMOY008888"/>
</dbReference>
<accession>A0A1B0G6E4</accession>
<evidence type="ECO:0000313" key="2">
    <source>
        <dbReference type="EnsemblMetazoa" id="GMOY008888-PA"/>
    </source>
</evidence>
<organism evidence="2 3">
    <name type="scientific">Glossina morsitans morsitans</name>
    <name type="common">Savannah tsetse fly</name>
    <dbReference type="NCBI Taxonomy" id="37546"/>
    <lineage>
        <taxon>Eukaryota</taxon>
        <taxon>Metazoa</taxon>
        <taxon>Ecdysozoa</taxon>
        <taxon>Arthropoda</taxon>
        <taxon>Hexapoda</taxon>
        <taxon>Insecta</taxon>
        <taxon>Pterygota</taxon>
        <taxon>Neoptera</taxon>
        <taxon>Endopterygota</taxon>
        <taxon>Diptera</taxon>
        <taxon>Brachycera</taxon>
        <taxon>Muscomorpha</taxon>
        <taxon>Hippoboscoidea</taxon>
        <taxon>Glossinidae</taxon>
        <taxon>Glossina</taxon>
    </lineage>
</organism>
<feature type="region of interest" description="Disordered" evidence="1">
    <location>
        <begin position="390"/>
        <end position="412"/>
    </location>
</feature>
<keyword evidence="3" id="KW-1185">Reference proteome</keyword>
<sequence>MHRPTVEQYSKKVKLKSKRVIPPAHWRDENTEHLLLLIWDEIKRHPNTFEKPTAQQFYFKISEKCPQFETTNWVSMKNKLENCKIHYRRTRNLLGKADITTDTDYLEKLCPFYGLLDKIFRGNLKPTVMSFFAKPVVRSKASDGCSREPEVATDGHENETMESTAPSSPSRIMNHPSSPLFAGKPLSLSMPDLHTPGTDFKKPNLEPAFELTQSTIGCLISLILEETEKHPDTLEADWMILKNKVESLKNSYIKARLRRKEYGDDTSADENQKAITEPADPTCPCYEILDKIFGPGLENSDASAHPTANDITNEHELKETNPWFTEMSNKSNKEICLVPSDCEQAASKALSMPNISINVKSPNETRQPLPYTEKSIAEIAYKTFSTNSISKKGATTESPQTTTSDETEPRERVSVDATLQNGSDEIVSERVNEVYRYELVDPSVDSKKRNVNFDYEPVANNKTSYVSKNEGPLTQNHQPTGISIKAFSMPNMPTMKRKSYNSASALPPLTPTAQKMYKRILSNCPELRKAKWIAIERQMENFQEMWKRQAGAGMISDIITWETGYRNQACPLYDIIDKIYGSDSEEKVINVVKFRNRSNTSDNTSEEEMRRTEYSSNEDFNENPLSPDDSDAATYRGFSMPNMHILRSGEQAHIHSESSFGLTDNSLSHRESEVSSAATSPKAHSSLAQVIDKNIYIRSLAYETKKLEVEHEKLRLEQKKFEWQQEREGTELKIKQKEIDHDFELKKFKLAKLERMEKAKMKLQLDHEERMKKYEIKMKLQNFNGL</sequence>
<evidence type="ECO:0000256" key="1">
    <source>
        <dbReference type="SAM" id="MobiDB-lite"/>
    </source>
</evidence>